<accession>A0A5D2J9M2</accession>
<feature type="region of interest" description="Disordered" evidence="1">
    <location>
        <begin position="29"/>
        <end position="52"/>
    </location>
</feature>
<protein>
    <submittedName>
        <fullName evidence="2">Uncharacterized protein</fullName>
    </submittedName>
</protein>
<feature type="compositionally biased region" description="Basic and acidic residues" evidence="1">
    <location>
        <begin position="34"/>
        <end position="44"/>
    </location>
</feature>
<evidence type="ECO:0000313" key="3">
    <source>
        <dbReference type="Proteomes" id="UP000322667"/>
    </source>
</evidence>
<sequence length="96" mass="11039">MHYIRTFYNLKIKTLFQFVNRLKSVPKATPTSADFRHLQPRDDPLSNSDFNRAERGLTAQKTKVRVWRCASAHIRRLCVKRQARVGGAYMCAGVDG</sequence>
<evidence type="ECO:0000313" key="2">
    <source>
        <dbReference type="EMBL" id="TYH51548.1"/>
    </source>
</evidence>
<reference evidence="2 3" key="1">
    <citation type="submission" date="2019-07" db="EMBL/GenBank/DDBJ databases">
        <title>WGS assembly of Gossypium tomentosum.</title>
        <authorList>
            <person name="Chen Z.J."/>
            <person name="Sreedasyam A."/>
            <person name="Ando A."/>
            <person name="Song Q."/>
            <person name="De L."/>
            <person name="Hulse-Kemp A."/>
            <person name="Ding M."/>
            <person name="Ye W."/>
            <person name="Kirkbride R."/>
            <person name="Jenkins J."/>
            <person name="Plott C."/>
            <person name="Lovell J."/>
            <person name="Lin Y.-M."/>
            <person name="Vaughn R."/>
            <person name="Liu B."/>
            <person name="Li W."/>
            <person name="Simpson S."/>
            <person name="Scheffler B."/>
            <person name="Saski C."/>
            <person name="Grover C."/>
            <person name="Hu G."/>
            <person name="Conover J."/>
            <person name="Carlson J."/>
            <person name="Shu S."/>
            <person name="Boston L."/>
            <person name="Williams M."/>
            <person name="Peterson D."/>
            <person name="Mcgee K."/>
            <person name="Jones D."/>
            <person name="Wendel J."/>
            <person name="Stelly D."/>
            <person name="Grimwood J."/>
            <person name="Schmutz J."/>
        </authorList>
    </citation>
    <scope>NUCLEOTIDE SEQUENCE [LARGE SCALE GENOMIC DNA]</scope>
    <source>
        <strain evidence="2">7179.01</strain>
    </source>
</reference>
<dbReference type="EMBL" id="CM017632">
    <property type="protein sequence ID" value="TYH51548.1"/>
    <property type="molecule type" value="Genomic_DNA"/>
</dbReference>
<dbReference type="AlphaFoldDB" id="A0A5D2J9M2"/>
<gene>
    <name evidence="2" type="ORF">ES332_D10G283600v1</name>
</gene>
<name>A0A5D2J9M2_GOSTO</name>
<dbReference type="Proteomes" id="UP000322667">
    <property type="component" value="Chromosome D10"/>
</dbReference>
<evidence type="ECO:0000256" key="1">
    <source>
        <dbReference type="SAM" id="MobiDB-lite"/>
    </source>
</evidence>
<organism evidence="2 3">
    <name type="scientific">Gossypium tomentosum</name>
    <name type="common">Hawaiian cotton</name>
    <name type="synonym">Gossypium sandvicense</name>
    <dbReference type="NCBI Taxonomy" id="34277"/>
    <lineage>
        <taxon>Eukaryota</taxon>
        <taxon>Viridiplantae</taxon>
        <taxon>Streptophyta</taxon>
        <taxon>Embryophyta</taxon>
        <taxon>Tracheophyta</taxon>
        <taxon>Spermatophyta</taxon>
        <taxon>Magnoliopsida</taxon>
        <taxon>eudicotyledons</taxon>
        <taxon>Gunneridae</taxon>
        <taxon>Pentapetalae</taxon>
        <taxon>rosids</taxon>
        <taxon>malvids</taxon>
        <taxon>Malvales</taxon>
        <taxon>Malvaceae</taxon>
        <taxon>Malvoideae</taxon>
        <taxon>Gossypium</taxon>
    </lineage>
</organism>
<keyword evidence="3" id="KW-1185">Reference proteome</keyword>
<proteinExistence type="predicted"/>